<protein>
    <recommendedName>
        <fullName evidence="3">Reverse transcriptase domain-containing protein</fullName>
    </recommendedName>
</protein>
<organism evidence="1 2">
    <name type="scientific">Ranitomeya imitator</name>
    <name type="common">mimic poison frog</name>
    <dbReference type="NCBI Taxonomy" id="111125"/>
    <lineage>
        <taxon>Eukaryota</taxon>
        <taxon>Metazoa</taxon>
        <taxon>Chordata</taxon>
        <taxon>Craniata</taxon>
        <taxon>Vertebrata</taxon>
        <taxon>Euteleostomi</taxon>
        <taxon>Amphibia</taxon>
        <taxon>Batrachia</taxon>
        <taxon>Anura</taxon>
        <taxon>Neobatrachia</taxon>
        <taxon>Hyloidea</taxon>
        <taxon>Dendrobatidae</taxon>
        <taxon>Dendrobatinae</taxon>
        <taxon>Ranitomeya</taxon>
    </lineage>
</organism>
<comment type="caution">
    <text evidence="1">The sequence shown here is derived from an EMBL/GenBank/DDBJ whole genome shotgun (WGS) entry which is preliminary data.</text>
</comment>
<dbReference type="PANTHER" id="PTHR21301:SF12">
    <property type="match status" value="1"/>
</dbReference>
<gene>
    <name evidence="1" type="ORF">RIMI_LOCUS19700104</name>
</gene>
<dbReference type="PANTHER" id="PTHR21301">
    <property type="entry name" value="REVERSE TRANSCRIPTASE"/>
    <property type="match status" value="1"/>
</dbReference>
<name>A0ABN9MH49_9NEOB</name>
<keyword evidence="2" id="KW-1185">Reference proteome</keyword>
<sequence>MTTRSGATSRRLKDLNFHPYRRNARSPEGKRYENKVINLSDIEFTPVDIALLNKGLSFSPAAPIDAFAVIKDIQLFARSLLFKRYFFDPNMFQLFPTEEEQTALRILEELSIENNTTEGGKIPPSIRPRSRRFLPLSSCPSIDLFVQIVSKDIMSIPRHIYRDNLTMEERGRLRVLGNLEEVVIKQADKGGNVVIWPKRDYEKEAFRQLNNKTCYQKLTFNPLSAFTKQLLAIINKAQIDGIITKELAEALVVAEPTIATFYMLPKIHKDARSPPGRPIISGTGNYLERVNQWIDSKLQPLVEELPSFLKDTGELLRRVDGLHLEKDAVLGSFFLQLQGTAMGASFAPAYAGLFLGLWERDLFLSDRVESMCRVLTWTRYIDDILMIWQGPSGELDSTDEGGMSNAGTTCFLAKDSGTVSQGDGMATGVAGSTGKGNQGLTTRAKAYKRLRLEMLFSGKEKPATLAPQDGFSLSMFGLYNKSDFVPPANDPVIETFCRFVKADKARLRHNKIRCGKPNLTHAERREIGVLKNNKSITIKPADKGMALVVMDTSQYIGEIRLQLSDGNVYEKLQVNPTQRFQLELEGMIDRALDSGLIDTKLAKYLKVEHPVVPVLYTLPKIHKDLQRPPGRPIVSGLYAIKFLSFWIAY</sequence>
<evidence type="ECO:0000313" key="2">
    <source>
        <dbReference type="Proteomes" id="UP001176940"/>
    </source>
</evidence>
<dbReference type="EMBL" id="CAUEEQ010063691">
    <property type="protein sequence ID" value="CAJ0964876.1"/>
    <property type="molecule type" value="Genomic_DNA"/>
</dbReference>
<proteinExistence type="predicted"/>
<dbReference type="Proteomes" id="UP001176940">
    <property type="component" value="Unassembled WGS sequence"/>
</dbReference>
<evidence type="ECO:0000313" key="1">
    <source>
        <dbReference type="EMBL" id="CAJ0964876.1"/>
    </source>
</evidence>
<evidence type="ECO:0008006" key="3">
    <source>
        <dbReference type="Google" id="ProtNLM"/>
    </source>
</evidence>
<reference evidence="1" key="1">
    <citation type="submission" date="2023-07" db="EMBL/GenBank/DDBJ databases">
        <authorList>
            <person name="Stuckert A."/>
        </authorList>
    </citation>
    <scope>NUCLEOTIDE SEQUENCE</scope>
</reference>
<accession>A0ABN9MH49</accession>